<reference evidence="2" key="1">
    <citation type="journal article" date="2019" name="MBio">
        <title>Comparative genomics for the elucidation of multidrug resistance (MDR) in Candida lusitaniae.</title>
        <authorList>
            <person name="Kannan A."/>
            <person name="Asner S.A."/>
            <person name="Trachsel E."/>
            <person name="Kelly S."/>
            <person name="Parker J."/>
            <person name="Sanglard D."/>
        </authorList>
    </citation>
    <scope>NUCLEOTIDE SEQUENCE [LARGE SCALE GENOMIC DNA]</scope>
    <source>
        <strain evidence="2">P1</strain>
    </source>
</reference>
<accession>A0ACD0WGY4</accession>
<dbReference type="EMBL" id="CP038485">
    <property type="protein sequence ID" value="QFZ26560.1"/>
    <property type="molecule type" value="Genomic_DNA"/>
</dbReference>
<name>A0ACD0WGY4_CLALS</name>
<keyword evidence="2" id="KW-1185">Reference proteome</keyword>
<evidence type="ECO:0000313" key="2">
    <source>
        <dbReference type="Proteomes" id="UP000326582"/>
    </source>
</evidence>
<organism evidence="1 2">
    <name type="scientific">Clavispora lusitaniae</name>
    <name type="common">Candida lusitaniae</name>
    <dbReference type="NCBI Taxonomy" id="36911"/>
    <lineage>
        <taxon>Eukaryota</taxon>
        <taxon>Fungi</taxon>
        <taxon>Dikarya</taxon>
        <taxon>Ascomycota</taxon>
        <taxon>Saccharomycotina</taxon>
        <taxon>Pichiomycetes</taxon>
        <taxon>Metschnikowiaceae</taxon>
        <taxon>Clavispora</taxon>
    </lineage>
</organism>
<gene>
    <name evidence="1" type="ORF">EJF14_20465</name>
</gene>
<protein>
    <submittedName>
        <fullName evidence="1">Uncharacterized protein</fullName>
    </submittedName>
</protein>
<dbReference type="Proteomes" id="UP000326582">
    <property type="component" value="Chromosome 2"/>
</dbReference>
<proteinExistence type="predicted"/>
<sequence>MQLYIDLGLVSSNTMVGSEDSVAFRVTSAQTKADTNPDREASSLEEQDRCQDATAKTQAGFDQSVGQDEVPLKKVSFHECNNINVSETYLIVQQVLGSGRNFFQLFRHFVYAAECLLVCGLACDCPKRSSSGGPGVYGCRNKSPRRSRAQF</sequence>
<evidence type="ECO:0000313" key="1">
    <source>
        <dbReference type="EMBL" id="QFZ26560.1"/>
    </source>
</evidence>